<accession>A0A1I4XH05</accession>
<organism evidence="1 2">
    <name type="scientific">Nitrosospira briensis</name>
    <dbReference type="NCBI Taxonomy" id="35799"/>
    <lineage>
        <taxon>Bacteria</taxon>
        <taxon>Pseudomonadati</taxon>
        <taxon>Pseudomonadota</taxon>
        <taxon>Betaproteobacteria</taxon>
        <taxon>Nitrosomonadales</taxon>
        <taxon>Nitrosomonadaceae</taxon>
        <taxon>Nitrosospira</taxon>
    </lineage>
</organism>
<keyword evidence="2" id="KW-1185">Reference proteome</keyword>
<dbReference type="Proteomes" id="UP000183107">
    <property type="component" value="Unassembled WGS sequence"/>
</dbReference>
<sequence length="77" mass="8526">MQDSKNDPDLRIAGAVEYLFGSAAWIARETGQTGGYMAEVSTNLQVQKIGRDYSRVRANFKPLNNGSCLPYLFINPV</sequence>
<dbReference type="AlphaFoldDB" id="A0A1I4XH05"/>
<reference evidence="2" key="1">
    <citation type="submission" date="2016-10" db="EMBL/GenBank/DDBJ databases">
        <authorList>
            <person name="Varghese N."/>
        </authorList>
    </citation>
    <scope>NUCLEOTIDE SEQUENCE [LARGE SCALE GENOMIC DNA]</scope>
    <source>
        <strain evidence="2">Nsp8</strain>
    </source>
</reference>
<evidence type="ECO:0000313" key="1">
    <source>
        <dbReference type="EMBL" id="SFN25184.1"/>
    </source>
</evidence>
<gene>
    <name evidence="1" type="ORF">SAMN05216386_0130</name>
</gene>
<evidence type="ECO:0000313" key="2">
    <source>
        <dbReference type="Proteomes" id="UP000183107"/>
    </source>
</evidence>
<name>A0A1I4XH05_9PROT</name>
<protein>
    <submittedName>
        <fullName evidence="1">Uncharacterized protein</fullName>
    </submittedName>
</protein>
<proteinExistence type="predicted"/>
<dbReference type="EMBL" id="FOVJ01000001">
    <property type="protein sequence ID" value="SFN25184.1"/>
    <property type="molecule type" value="Genomic_DNA"/>
</dbReference>